<comment type="caution">
    <text evidence="5">The sequence shown here is derived from an EMBL/GenBank/DDBJ whole genome shotgun (WGS) entry which is preliminary data.</text>
</comment>
<gene>
    <name evidence="5" type="ORF">BDN70DRAFT_74573</name>
</gene>
<reference evidence="5" key="1">
    <citation type="submission" date="2020-11" db="EMBL/GenBank/DDBJ databases">
        <authorList>
            <consortium name="DOE Joint Genome Institute"/>
            <person name="Ahrendt S."/>
            <person name="Riley R."/>
            <person name="Andreopoulos W."/>
            <person name="Labutti K."/>
            <person name="Pangilinan J."/>
            <person name="Ruiz-Duenas F.J."/>
            <person name="Barrasa J.M."/>
            <person name="Sanchez-Garcia M."/>
            <person name="Camarero S."/>
            <person name="Miyauchi S."/>
            <person name="Serrano A."/>
            <person name="Linde D."/>
            <person name="Babiker R."/>
            <person name="Drula E."/>
            <person name="Ayuso-Fernandez I."/>
            <person name="Pacheco R."/>
            <person name="Padilla G."/>
            <person name="Ferreira P."/>
            <person name="Barriuso J."/>
            <person name="Kellner H."/>
            <person name="Castanera R."/>
            <person name="Alfaro M."/>
            <person name="Ramirez L."/>
            <person name="Pisabarro A.G."/>
            <person name="Kuo A."/>
            <person name="Tritt A."/>
            <person name="Lipzen A."/>
            <person name="He G."/>
            <person name="Yan M."/>
            <person name="Ng V."/>
            <person name="Cullen D."/>
            <person name="Martin F."/>
            <person name="Rosso M.-N."/>
            <person name="Henrissat B."/>
            <person name="Hibbett D."/>
            <person name="Martinez A.T."/>
            <person name="Grigoriev I.V."/>
        </authorList>
    </citation>
    <scope>NUCLEOTIDE SEQUENCE</scope>
    <source>
        <strain evidence="5">CIRM-BRFM 674</strain>
    </source>
</reference>
<comment type="similarity">
    <text evidence="1">Belongs to the peptidase C14B family.</text>
</comment>
<keyword evidence="2" id="KW-0053">Apoptosis</keyword>
<evidence type="ECO:0000256" key="1">
    <source>
        <dbReference type="ARBA" id="ARBA00009005"/>
    </source>
</evidence>
<dbReference type="Pfam" id="PF00656">
    <property type="entry name" value="Peptidase_C14"/>
    <property type="match status" value="1"/>
</dbReference>
<keyword evidence="3" id="KW-0378">Hydrolase</keyword>
<dbReference type="GO" id="GO:0006915">
    <property type="term" value="P:apoptotic process"/>
    <property type="evidence" value="ECO:0007669"/>
    <property type="project" value="UniProtKB-KW"/>
</dbReference>
<evidence type="ECO:0000313" key="5">
    <source>
        <dbReference type="EMBL" id="KAF9477976.1"/>
    </source>
</evidence>
<dbReference type="PANTHER" id="PTHR48104">
    <property type="entry name" value="METACASPASE-4"/>
    <property type="match status" value="1"/>
</dbReference>
<keyword evidence="6" id="KW-1185">Reference proteome</keyword>
<dbReference type="Gene3D" id="3.40.50.1460">
    <property type="match status" value="1"/>
</dbReference>
<evidence type="ECO:0000256" key="2">
    <source>
        <dbReference type="ARBA" id="ARBA00022703"/>
    </source>
</evidence>
<dbReference type="AlphaFoldDB" id="A0A9P5Z1X3"/>
<dbReference type="GO" id="GO:0005737">
    <property type="term" value="C:cytoplasm"/>
    <property type="evidence" value="ECO:0007669"/>
    <property type="project" value="TreeGrafter"/>
</dbReference>
<dbReference type="InterPro" id="IPR050452">
    <property type="entry name" value="Metacaspase"/>
</dbReference>
<keyword evidence="3" id="KW-0788">Thiol protease</keyword>
<name>A0A9P5Z1X3_9AGAR</name>
<dbReference type="OrthoDB" id="3223806at2759"/>
<evidence type="ECO:0000256" key="3">
    <source>
        <dbReference type="ARBA" id="ARBA00022807"/>
    </source>
</evidence>
<sequence>MPSEIRLFALLIGINTYDVSLDASTRLSGFKKLNGAVRDAESFALYLQNRFRVPQDQITLLTNEAATRSQIIDALVKLQNDDRIEKDDAIFLFYAGHGTELPSPKIFKCEEGSKIQAIVPYDCDFVDEKGVVVPPIPDYILGIYLSKIVEKKGNNVTAIFDCCHSASATRGASSGDDSTVSISRSVVLQSSEVYSQQLFQELSELQPVTRGNVFVPKYLNRGLGTHILLAACKATEEAHETNGRGRFSAALLQLLDRVSSGTLQYCDILNQIDKIEGQNPQCEGLNLHRVLFDRKVLPVQRKSFDIVYDGNADGGRGQITVRAGEIHNINLDSEFAVYLKSDISFTNQIGTLLVQELGDFKFTARRPNGAPELNFNQLLVAVQNKIGTEKERIRIYSPPHDGFRKLYEDLVQKQDFTHHPLNNFTLLKSSTSTQRPEVEISLIENKFKFIMSTPPMQEKQPIITHAVDVDNSDLADDELAWIFARMAHFYQELKYKNDFNDDVRKNILRGVDVEFYRLQDDADTDILAPTGSNLCTDGVVNLHLANKADEEEPYGFKITNASSSKLYVNAFLFNTHNLSIGE</sequence>
<dbReference type="InterPro" id="IPR011600">
    <property type="entry name" value="Pept_C14_caspase"/>
</dbReference>
<dbReference type="SUPFAM" id="SSF52129">
    <property type="entry name" value="Caspase-like"/>
    <property type="match status" value="1"/>
</dbReference>
<dbReference type="PANTHER" id="PTHR48104:SF30">
    <property type="entry name" value="METACASPASE-1"/>
    <property type="match status" value="1"/>
</dbReference>
<evidence type="ECO:0000313" key="6">
    <source>
        <dbReference type="Proteomes" id="UP000807469"/>
    </source>
</evidence>
<dbReference type="EMBL" id="MU155245">
    <property type="protein sequence ID" value="KAF9477976.1"/>
    <property type="molecule type" value="Genomic_DNA"/>
</dbReference>
<protein>
    <recommendedName>
        <fullName evidence="4">Peptidase C14 caspase domain-containing protein</fullName>
    </recommendedName>
</protein>
<dbReference type="GO" id="GO:0006508">
    <property type="term" value="P:proteolysis"/>
    <property type="evidence" value="ECO:0007669"/>
    <property type="project" value="InterPro"/>
</dbReference>
<proteinExistence type="inferred from homology"/>
<accession>A0A9P5Z1X3</accession>
<dbReference type="Proteomes" id="UP000807469">
    <property type="component" value="Unassembled WGS sequence"/>
</dbReference>
<evidence type="ECO:0000259" key="4">
    <source>
        <dbReference type="Pfam" id="PF00656"/>
    </source>
</evidence>
<organism evidence="5 6">
    <name type="scientific">Pholiota conissans</name>
    <dbReference type="NCBI Taxonomy" id="109636"/>
    <lineage>
        <taxon>Eukaryota</taxon>
        <taxon>Fungi</taxon>
        <taxon>Dikarya</taxon>
        <taxon>Basidiomycota</taxon>
        <taxon>Agaricomycotina</taxon>
        <taxon>Agaricomycetes</taxon>
        <taxon>Agaricomycetidae</taxon>
        <taxon>Agaricales</taxon>
        <taxon>Agaricineae</taxon>
        <taxon>Strophariaceae</taxon>
        <taxon>Pholiota</taxon>
    </lineage>
</organism>
<keyword evidence="3" id="KW-0645">Protease</keyword>
<dbReference type="GO" id="GO:0004197">
    <property type="term" value="F:cysteine-type endopeptidase activity"/>
    <property type="evidence" value="ECO:0007669"/>
    <property type="project" value="InterPro"/>
</dbReference>
<dbReference type="InterPro" id="IPR029030">
    <property type="entry name" value="Caspase-like_dom_sf"/>
</dbReference>
<feature type="domain" description="Peptidase C14 caspase" evidence="4">
    <location>
        <begin position="8"/>
        <end position="274"/>
    </location>
</feature>